<gene>
    <name evidence="2" type="ORF">BEMITA_LOCUS10226</name>
</gene>
<feature type="compositionally biased region" description="Polar residues" evidence="1">
    <location>
        <begin position="9"/>
        <end position="18"/>
    </location>
</feature>
<evidence type="ECO:0000313" key="3">
    <source>
        <dbReference type="Proteomes" id="UP001152759"/>
    </source>
</evidence>
<organism evidence="2 3">
    <name type="scientific">Bemisia tabaci</name>
    <name type="common">Sweetpotato whitefly</name>
    <name type="synonym">Aleurodes tabaci</name>
    <dbReference type="NCBI Taxonomy" id="7038"/>
    <lineage>
        <taxon>Eukaryota</taxon>
        <taxon>Metazoa</taxon>
        <taxon>Ecdysozoa</taxon>
        <taxon>Arthropoda</taxon>
        <taxon>Hexapoda</taxon>
        <taxon>Insecta</taxon>
        <taxon>Pterygota</taxon>
        <taxon>Neoptera</taxon>
        <taxon>Paraneoptera</taxon>
        <taxon>Hemiptera</taxon>
        <taxon>Sternorrhyncha</taxon>
        <taxon>Aleyrodoidea</taxon>
        <taxon>Aleyrodidae</taxon>
        <taxon>Aleyrodinae</taxon>
        <taxon>Bemisia</taxon>
    </lineage>
</organism>
<keyword evidence="3" id="KW-1185">Reference proteome</keyword>
<evidence type="ECO:0000313" key="2">
    <source>
        <dbReference type="EMBL" id="CAH0391627.1"/>
    </source>
</evidence>
<proteinExistence type="predicted"/>
<protein>
    <recommendedName>
        <fullName evidence="4">DUF4371 domain-containing protein</fullName>
    </recommendedName>
</protein>
<sequence length="204" mass="23639">MMIGEHCFDTQTHQSQPIEWQHSKPRDQYGPMAVDHHGGPPSTILLPLAQHYLSSFDHSRSFRRRTENYRVINYGSKPSKPQNEEIHGDSEFASKNYRKGPYQSIKCNQFCIQSNGHLIKRNAEKNISDQLTFILRYVTKNGEPVERFLRFVPNIGHKAEEIIDATINIFEDLDLDVSNCRGQSYDNASNCLELTQEFKRVLRV</sequence>
<dbReference type="PANTHER" id="PTHR45749:SF23">
    <property type="entry name" value="ZINC FINGER MYM-TYPE PROTEIN 1-LIKE"/>
    <property type="match status" value="1"/>
</dbReference>
<dbReference type="AlphaFoldDB" id="A0A9P0AHX8"/>
<dbReference type="PANTHER" id="PTHR45749">
    <property type="match status" value="1"/>
</dbReference>
<dbReference type="Proteomes" id="UP001152759">
    <property type="component" value="Chromosome 6"/>
</dbReference>
<feature type="region of interest" description="Disordered" evidence="1">
    <location>
        <begin position="1"/>
        <end position="23"/>
    </location>
</feature>
<evidence type="ECO:0000256" key="1">
    <source>
        <dbReference type="SAM" id="MobiDB-lite"/>
    </source>
</evidence>
<evidence type="ECO:0008006" key="4">
    <source>
        <dbReference type="Google" id="ProtNLM"/>
    </source>
</evidence>
<dbReference type="EMBL" id="OU963867">
    <property type="protein sequence ID" value="CAH0391627.1"/>
    <property type="molecule type" value="Genomic_DNA"/>
</dbReference>
<accession>A0A9P0AHX8</accession>
<name>A0A9P0AHX8_BEMTA</name>
<reference evidence="2" key="1">
    <citation type="submission" date="2021-12" db="EMBL/GenBank/DDBJ databases">
        <authorList>
            <person name="King R."/>
        </authorList>
    </citation>
    <scope>NUCLEOTIDE SEQUENCE</scope>
</reference>